<name>A0ACB7Z6A3_9ERIC</name>
<organism evidence="1 2">
    <name type="scientific">Vaccinium darrowii</name>
    <dbReference type="NCBI Taxonomy" id="229202"/>
    <lineage>
        <taxon>Eukaryota</taxon>
        <taxon>Viridiplantae</taxon>
        <taxon>Streptophyta</taxon>
        <taxon>Embryophyta</taxon>
        <taxon>Tracheophyta</taxon>
        <taxon>Spermatophyta</taxon>
        <taxon>Magnoliopsida</taxon>
        <taxon>eudicotyledons</taxon>
        <taxon>Gunneridae</taxon>
        <taxon>Pentapetalae</taxon>
        <taxon>asterids</taxon>
        <taxon>Ericales</taxon>
        <taxon>Ericaceae</taxon>
        <taxon>Vaccinioideae</taxon>
        <taxon>Vaccinieae</taxon>
        <taxon>Vaccinium</taxon>
    </lineage>
</organism>
<protein>
    <submittedName>
        <fullName evidence="1">Uncharacterized protein</fullName>
    </submittedName>
</protein>
<gene>
    <name evidence="1" type="ORF">Vadar_019610</name>
</gene>
<accession>A0ACB7Z6A3</accession>
<keyword evidence="2" id="KW-1185">Reference proteome</keyword>
<evidence type="ECO:0000313" key="2">
    <source>
        <dbReference type="Proteomes" id="UP000828048"/>
    </source>
</evidence>
<dbReference type="Proteomes" id="UP000828048">
    <property type="component" value="Chromosome 4"/>
</dbReference>
<proteinExistence type="predicted"/>
<reference evidence="1 2" key="1">
    <citation type="journal article" date="2021" name="Hortic Res">
        <title>High-quality reference genome and annotation aids understanding of berry development for evergreen blueberry (Vaccinium darrowii).</title>
        <authorList>
            <person name="Yu J."/>
            <person name="Hulse-Kemp A.M."/>
            <person name="Babiker E."/>
            <person name="Staton M."/>
        </authorList>
    </citation>
    <scope>NUCLEOTIDE SEQUENCE [LARGE SCALE GENOMIC DNA]</scope>
    <source>
        <strain evidence="2">cv. NJ 8807/NJ 8810</strain>
        <tissue evidence="1">Young leaf</tissue>
    </source>
</reference>
<evidence type="ECO:0000313" key="1">
    <source>
        <dbReference type="EMBL" id="KAH7860926.1"/>
    </source>
</evidence>
<dbReference type="EMBL" id="CM037154">
    <property type="protein sequence ID" value="KAH7860926.1"/>
    <property type="molecule type" value="Genomic_DNA"/>
</dbReference>
<comment type="caution">
    <text evidence="1">The sequence shown here is derived from an EMBL/GenBank/DDBJ whole genome shotgun (WGS) entry which is preliminary data.</text>
</comment>
<sequence length="412" mass="45693">MFSASPSPSASRSPQKTAYVRSVSEVGRVDYEMEFYPVALNHDVSGVEDDGSVKFITPIKAAIVPLYGGFAAVDNKLYCMGGNPPFDYKSYRKVRSLHCFDTSSRIPTKSSWKRCASMHNGRFLPPTVVVGSKIFVFSGLQGPNWKARQWAEVYDTKSGKWTFLSPPPQLPTAFGLFAVALTGPSRGKFLVGSCADDFFYTYYVEDGHWDRWDNKMDSAIPCNVIPVAVNTTLFWFNYGKLHAYDLITKCSYLGCIKDLDKVIPLDSLVPPNNIFCPAVHHVADNVFSLLCVEYFSVQHQSALLHCVQFSISDGVVQVGKDVCLDATVRCSKAYAIPMPDQILDAVVIQRLRKIELVFKLAEASKNFWFYGPGKQLHFGLVGVGLKVGEDVSACYLLSMGSFVAELHNVLGF</sequence>